<evidence type="ECO:0000313" key="1">
    <source>
        <dbReference type="EMBL" id="KAA6355596.1"/>
    </source>
</evidence>
<proteinExistence type="predicted"/>
<reference evidence="1 2" key="1">
    <citation type="submission" date="2019-03" db="EMBL/GenBank/DDBJ databases">
        <title>Single cell metagenomics reveals metabolic interactions within the superorganism composed of flagellate Streblomastix strix and complex community of Bacteroidetes bacteria on its surface.</title>
        <authorList>
            <person name="Treitli S.C."/>
            <person name="Kolisko M."/>
            <person name="Husnik F."/>
            <person name="Keeling P."/>
            <person name="Hampl V."/>
        </authorList>
    </citation>
    <scope>NUCLEOTIDE SEQUENCE [LARGE SCALE GENOMIC DNA]</scope>
    <source>
        <strain evidence="1">ST1C</strain>
    </source>
</reference>
<dbReference type="AlphaFoldDB" id="A0A5J4TB33"/>
<comment type="caution">
    <text evidence="1">The sequence shown here is derived from an EMBL/GenBank/DDBJ whole genome shotgun (WGS) entry which is preliminary data.</text>
</comment>
<dbReference type="Proteomes" id="UP000324800">
    <property type="component" value="Unassembled WGS sequence"/>
</dbReference>
<sequence>MTTDVAPSGWGSTIEKELEMIAVAYGTWIKRQANNIFTLDVGVGDGQCCILTGSDDKTARVFQLDQGEIDRI</sequence>
<evidence type="ECO:0000313" key="2">
    <source>
        <dbReference type="Proteomes" id="UP000324800"/>
    </source>
</evidence>
<name>A0A5J4TB33_9EUKA</name>
<gene>
    <name evidence="1" type="ORF">EZS28_048877</name>
</gene>
<protein>
    <submittedName>
        <fullName evidence="1">Uncharacterized protein</fullName>
    </submittedName>
</protein>
<accession>A0A5J4TB33</accession>
<dbReference type="EMBL" id="SNRW01034370">
    <property type="protein sequence ID" value="KAA6355596.1"/>
    <property type="molecule type" value="Genomic_DNA"/>
</dbReference>
<organism evidence="1 2">
    <name type="scientific">Streblomastix strix</name>
    <dbReference type="NCBI Taxonomy" id="222440"/>
    <lineage>
        <taxon>Eukaryota</taxon>
        <taxon>Metamonada</taxon>
        <taxon>Preaxostyla</taxon>
        <taxon>Oxymonadida</taxon>
        <taxon>Streblomastigidae</taxon>
        <taxon>Streblomastix</taxon>
    </lineage>
</organism>